<dbReference type="AlphaFoldDB" id="A0A835PE09"/>
<dbReference type="PANTHER" id="PTHR31636">
    <property type="entry name" value="OSJNBA0084A10.13 PROTEIN-RELATED"/>
    <property type="match status" value="1"/>
</dbReference>
<evidence type="ECO:0008006" key="6">
    <source>
        <dbReference type="Google" id="ProtNLM"/>
    </source>
</evidence>
<accession>A0A835PE09</accession>
<keyword evidence="5" id="KW-1185">Reference proteome</keyword>
<gene>
    <name evidence="4" type="ORF">HPP92_027702</name>
</gene>
<protein>
    <recommendedName>
        <fullName evidence="6">DELLA protein</fullName>
    </recommendedName>
</protein>
<evidence type="ECO:0000256" key="3">
    <source>
        <dbReference type="SAM" id="MobiDB-lite"/>
    </source>
</evidence>
<evidence type="ECO:0000313" key="5">
    <source>
        <dbReference type="Proteomes" id="UP000636800"/>
    </source>
</evidence>
<proteinExistence type="predicted"/>
<dbReference type="OrthoDB" id="952271at2759"/>
<dbReference type="Proteomes" id="UP000636800">
    <property type="component" value="Unassembled WGS sequence"/>
</dbReference>
<organism evidence="4 5">
    <name type="scientific">Vanilla planifolia</name>
    <name type="common">Vanilla</name>
    <dbReference type="NCBI Taxonomy" id="51239"/>
    <lineage>
        <taxon>Eukaryota</taxon>
        <taxon>Viridiplantae</taxon>
        <taxon>Streptophyta</taxon>
        <taxon>Embryophyta</taxon>
        <taxon>Tracheophyta</taxon>
        <taxon>Spermatophyta</taxon>
        <taxon>Magnoliopsida</taxon>
        <taxon>Liliopsida</taxon>
        <taxon>Asparagales</taxon>
        <taxon>Orchidaceae</taxon>
        <taxon>Vanilloideae</taxon>
        <taxon>Vanilleae</taxon>
        <taxon>Vanilla</taxon>
    </lineage>
</organism>
<feature type="compositionally biased region" description="Polar residues" evidence="3">
    <location>
        <begin position="119"/>
        <end position="130"/>
    </location>
</feature>
<sequence length="216" mass="23290">MVMVDTQEVGIRLVHALGPVPKRCRRITKAADVSSTNLIFSSQGGAMRKVAGYFAEALQLAGSASPPSTRLLSGLCFSDILKMHFYELPLKFAHFTASRPSSKLRRLPPRFTGPHPSAPASSDHLNPDNNDALQQVGGELAQLADTIHIDFEYRGFVANSLADLEPYMLGPSIPADGESSQVVAINSIFELHRLLALPGALERSSPPPFALSTRVS</sequence>
<evidence type="ECO:0000256" key="2">
    <source>
        <dbReference type="ARBA" id="ARBA00023163"/>
    </source>
</evidence>
<dbReference type="EMBL" id="JADCNL010000287">
    <property type="protein sequence ID" value="KAG0448707.1"/>
    <property type="molecule type" value="Genomic_DNA"/>
</dbReference>
<evidence type="ECO:0000256" key="1">
    <source>
        <dbReference type="ARBA" id="ARBA00023015"/>
    </source>
</evidence>
<keyword evidence="1" id="KW-0805">Transcription regulation</keyword>
<dbReference type="InterPro" id="IPR005202">
    <property type="entry name" value="TF_GRAS"/>
</dbReference>
<name>A0A835PE09_VANPL</name>
<dbReference type="Pfam" id="PF03514">
    <property type="entry name" value="GRAS"/>
    <property type="match status" value="1"/>
</dbReference>
<evidence type="ECO:0000313" key="4">
    <source>
        <dbReference type="EMBL" id="KAG0448707.1"/>
    </source>
</evidence>
<reference evidence="4 5" key="1">
    <citation type="journal article" date="2020" name="Nat. Food">
        <title>A phased Vanilla planifolia genome enables genetic improvement of flavour and production.</title>
        <authorList>
            <person name="Hasing T."/>
            <person name="Tang H."/>
            <person name="Brym M."/>
            <person name="Khazi F."/>
            <person name="Huang T."/>
            <person name="Chambers A.H."/>
        </authorList>
    </citation>
    <scope>NUCLEOTIDE SEQUENCE [LARGE SCALE GENOMIC DNA]</scope>
    <source>
        <tissue evidence="4">Leaf</tissue>
    </source>
</reference>
<keyword evidence="2" id="KW-0804">Transcription</keyword>
<feature type="region of interest" description="Disordered" evidence="3">
    <location>
        <begin position="103"/>
        <end position="130"/>
    </location>
</feature>
<comment type="caution">
    <text evidence="4">The sequence shown here is derived from an EMBL/GenBank/DDBJ whole genome shotgun (WGS) entry which is preliminary data.</text>
</comment>